<dbReference type="InterPro" id="IPR006675">
    <property type="entry name" value="HDIG_dom"/>
</dbReference>
<evidence type="ECO:0000313" key="2">
    <source>
        <dbReference type="EMBL" id="MCZ0860038.1"/>
    </source>
</evidence>
<dbReference type="CDD" id="cd00077">
    <property type="entry name" value="HDc"/>
    <property type="match status" value="1"/>
</dbReference>
<dbReference type="InterPro" id="IPR006674">
    <property type="entry name" value="HD_domain"/>
</dbReference>
<dbReference type="PANTHER" id="PTHR38659:SF2">
    <property type="entry name" value="HDIG DOMAIN PROTEIN"/>
    <property type="match status" value="1"/>
</dbReference>
<name>A0ABT4IE63_9EURY</name>
<dbReference type="Gene3D" id="1.10.3210.10">
    <property type="entry name" value="Hypothetical protein af1432"/>
    <property type="match status" value="1"/>
</dbReference>
<evidence type="ECO:0000313" key="3">
    <source>
        <dbReference type="Proteomes" id="UP001141422"/>
    </source>
</evidence>
<dbReference type="InterPro" id="IPR003607">
    <property type="entry name" value="HD/PDEase_dom"/>
</dbReference>
<gene>
    <name evidence="2" type="ORF">O0S10_02190</name>
</gene>
<dbReference type="SMART" id="SM00471">
    <property type="entry name" value="HDc"/>
    <property type="match status" value="1"/>
</dbReference>
<evidence type="ECO:0000259" key="1">
    <source>
        <dbReference type="SMART" id="SM00471"/>
    </source>
</evidence>
<reference evidence="2" key="1">
    <citation type="submission" date="2022-12" db="EMBL/GenBank/DDBJ databases">
        <title>Isolation and characterisation of novel Methanocorpusculum spp. from native Australian herbivores indicates the genus is ancestrally host-associated.</title>
        <authorList>
            <person name="Volmer J.G."/>
            <person name="Soo R.M."/>
            <person name="Evans P.N."/>
            <person name="Hoedt E.C."/>
            <person name="Astorga Alsina A.L."/>
            <person name="Woodcroft B.J."/>
            <person name="Tyson G.W."/>
            <person name="Hugenholtz P."/>
            <person name="Morrison M."/>
        </authorList>
    </citation>
    <scope>NUCLEOTIDE SEQUENCE</scope>
    <source>
        <strain evidence="2">MG</strain>
    </source>
</reference>
<dbReference type="SUPFAM" id="SSF109604">
    <property type="entry name" value="HD-domain/PDEase-like"/>
    <property type="match status" value="1"/>
</dbReference>
<protein>
    <submittedName>
        <fullName evidence="2">HDIG domain-containing protein</fullName>
    </submittedName>
</protein>
<accession>A0ABT4IE63</accession>
<dbReference type="Pfam" id="PF01966">
    <property type="entry name" value="HD"/>
    <property type="match status" value="1"/>
</dbReference>
<dbReference type="NCBIfam" id="TIGR00277">
    <property type="entry name" value="HDIG"/>
    <property type="match status" value="1"/>
</dbReference>
<feature type="domain" description="HD/PDEase" evidence="1">
    <location>
        <begin position="15"/>
        <end position="134"/>
    </location>
</feature>
<sequence length="160" mass="17480">MPENPYSQILFSAGCDSGVVRHCEVVASVASRFSGDSVDSELVRAGSMMHDIGRSVTHDISHAQEGARICCERGEREILTEIVRRHTGAGLDADECTLLGLSPMDCVPQTLEEKIVAHADNLVKGSTVISIEERMMRIADLSGRSKKKIWRLAMEVELLG</sequence>
<organism evidence="2 3">
    <name type="scientific">Methanocorpusculum petauri</name>
    <dbReference type="NCBI Taxonomy" id="3002863"/>
    <lineage>
        <taxon>Archaea</taxon>
        <taxon>Methanobacteriati</taxon>
        <taxon>Methanobacteriota</taxon>
        <taxon>Stenosarchaea group</taxon>
        <taxon>Methanomicrobia</taxon>
        <taxon>Methanomicrobiales</taxon>
        <taxon>Methanocorpusculaceae</taxon>
        <taxon>Methanocorpusculum</taxon>
    </lineage>
</organism>
<dbReference type="PANTHER" id="PTHR38659">
    <property type="entry name" value="METAL-DEPENDENT PHOSPHOHYDROLASE"/>
    <property type="match status" value="1"/>
</dbReference>
<dbReference type="Proteomes" id="UP001141422">
    <property type="component" value="Unassembled WGS sequence"/>
</dbReference>
<comment type="caution">
    <text evidence="2">The sequence shown here is derived from an EMBL/GenBank/DDBJ whole genome shotgun (WGS) entry which is preliminary data.</text>
</comment>
<dbReference type="EMBL" id="JAPTGB010000003">
    <property type="protein sequence ID" value="MCZ0860038.1"/>
    <property type="molecule type" value="Genomic_DNA"/>
</dbReference>
<proteinExistence type="predicted"/>
<dbReference type="RefSeq" id="WP_268924260.1">
    <property type="nucleotide sequence ID" value="NZ_JAPTGB010000003.1"/>
</dbReference>
<keyword evidence="3" id="KW-1185">Reference proteome</keyword>